<dbReference type="AlphaFoldDB" id="A0A4Y2RD01"/>
<keyword evidence="3" id="KW-1185">Reference proteome</keyword>
<comment type="caution">
    <text evidence="2">The sequence shown here is derived from an EMBL/GenBank/DDBJ whole genome shotgun (WGS) entry which is preliminary data.</text>
</comment>
<evidence type="ECO:0000313" key="3">
    <source>
        <dbReference type="Proteomes" id="UP000499080"/>
    </source>
</evidence>
<dbReference type="EMBL" id="BGPR01016624">
    <property type="protein sequence ID" value="GBN73642.1"/>
    <property type="molecule type" value="Genomic_DNA"/>
</dbReference>
<organism evidence="2 3">
    <name type="scientific">Araneus ventricosus</name>
    <name type="common">Orbweaver spider</name>
    <name type="synonym">Epeira ventricosa</name>
    <dbReference type="NCBI Taxonomy" id="182803"/>
    <lineage>
        <taxon>Eukaryota</taxon>
        <taxon>Metazoa</taxon>
        <taxon>Ecdysozoa</taxon>
        <taxon>Arthropoda</taxon>
        <taxon>Chelicerata</taxon>
        <taxon>Arachnida</taxon>
        <taxon>Araneae</taxon>
        <taxon>Araneomorphae</taxon>
        <taxon>Entelegynae</taxon>
        <taxon>Araneoidea</taxon>
        <taxon>Araneidae</taxon>
        <taxon>Araneus</taxon>
    </lineage>
</organism>
<feature type="region of interest" description="Disordered" evidence="1">
    <location>
        <begin position="127"/>
        <end position="147"/>
    </location>
</feature>
<feature type="region of interest" description="Disordered" evidence="1">
    <location>
        <begin position="1"/>
        <end position="25"/>
    </location>
</feature>
<proteinExistence type="predicted"/>
<protein>
    <submittedName>
        <fullName evidence="2">Uncharacterized protein</fullName>
    </submittedName>
</protein>
<reference evidence="2 3" key="1">
    <citation type="journal article" date="2019" name="Sci. Rep.">
        <title>Orb-weaving spider Araneus ventricosus genome elucidates the spidroin gene catalogue.</title>
        <authorList>
            <person name="Kono N."/>
            <person name="Nakamura H."/>
            <person name="Ohtoshi R."/>
            <person name="Moran D.A.P."/>
            <person name="Shinohara A."/>
            <person name="Yoshida Y."/>
            <person name="Fujiwara M."/>
            <person name="Mori M."/>
            <person name="Tomita M."/>
            <person name="Arakawa K."/>
        </authorList>
    </citation>
    <scope>NUCLEOTIDE SEQUENCE [LARGE SCALE GENOMIC DNA]</scope>
</reference>
<accession>A0A4Y2RD01</accession>
<evidence type="ECO:0000256" key="1">
    <source>
        <dbReference type="SAM" id="MobiDB-lite"/>
    </source>
</evidence>
<dbReference type="Proteomes" id="UP000499080">
    <property type="component" value="Unassembled WGS sequence"/>
</dbReference>
<name>A0A4Y2RD01_ARAVE</name>
<gene>
    <name evidence="2" type="ORF">AVEN_175460_1</name>
</gene>
<sequence length="175" mass="19911">MIDFANSLLPEGVKPGPPLSESRPFPRKSFADIATTDFVNSDHVLCDKETVTVKNPVKSRPTWLHCDVCQVRFAPLRGLDTNECTGQRPTFSGMYTASSRKRPPPEKHAPHRKYILEKDGWKTVAPKKLEHPPEKFTAAKGPPSQEDRKRFRWLVGWGLMAQEPFLAKLRQTYGR</sequence>
<evidence type="ECO:0000313" key="2">
    <source>
        <dbReference type="EMBL" id="GBN73642.1"/>
    </source>
</evidence>